<evidence type="ECO:0000313" key="3">
    <source>
        <dbReference type="Proteomes" id="UP000799536"/>
    </source>
</evidence>
<dbReference type="InterPro" id="IPR036915">
    <property type="entry name" value="Cyclin-like_sf"/>
</dbReference>
<protein>
    <recommendedName>
        <fullName evidence="4">Cyclin N-terminal domain-containing protein</fullName>
    </recommendedName>
</protein>
<dbReference type="Proteomes" id="UP000799536">
    <property type="component" value="Unassembled WGS sequence"/>
</dbReference>
<dbReference type="EMBL" id="ML993954">
    <property type="protein sequence ID" value="KAF2201972.1"/>
    <property type="molecule type" value="Genomic_DNA"/>
</dbReference>
<dbReference type="SUPFAM" id="SSF47954">
    <property type="entry name" value="Cyclin-like"/>
    <property type="match status" value="1"/>
</dbReference>
<gene>
    <name evidence="2" type="ORF">GQ43DRAFT_448425</name>
</gene>
<feature type="compositionally biased region" description="Polar residues" evidence="1">
    <location>
        <begin position="203"/>
        <end position="217"/>
    </location>
</feature>
<proteinExistence type="predicted"/>
<dbReference type="AlphaFoldDB" id="A0A9P4JRQ2"/>
<sequence length="252" mass="27919">MSDEELDRYFANYVPLSNLPTPPPAKEENMDGPATQLANLVPSNASTRRPSTSIIHEFLVRSNLPIETIAFASCILDALSTRFVSTWRNISNPNSHLDFDPVSNHFITACKAYGYSTPPRAVEPELIVLAALSLAVAFLEDRGQPPRYWTEFVAEEAFTIKDFTNTEIYILRDIDYGLHRFGMDMVQEAMSAMECARGLMDANASSPNTTKDGNDSGSAHGRESKRLKRSLRLSLPGEAVWWNGVHTPGPSP</sequence>
<accession>A0A9P4JRQ2</accession>
<name>A0A9P4JRQ2_9PLEO</name>
<keyword evidence="3" id="KW-1185">Reference proteome</keyword>
<evidence type="ECO:0000256" key="1">
    <source>
        <dbReference type="SAM" id="MobiDB-lite"/>
    </source>
</evidence>
<comment type="caution">
    <text evidence="2">The sequence shown here is derived from an EMBL/GenBank/DDBJ whole genome shotgun (WGS) entry which is preliminary data.</text>
</comment>
<reference evidence="2" key="1">
    <citation type="journal article" date="2020" name="Stud. Mycol.">
        <title>101 Dothideomycetes genomes: a test case for predicting lifestyles and emergence of pathogens.</title>
        <authorList>
            <person name="Haridas S."/>
            <person name="Albert R."/>
            <person name="Binder M."/>
            <person name="Bloem J."/>
            <person name="Labutti K."/>
            <person name="Salamov A."/>
            <person name="Andreopoulos B."/>
            <person name="Baker S."/>
            <person name="Barry K."/>
            <person name="Bills G."/>
            <person name="Bluhm B."/>
            <person name="Cannon C."/>
            <person name="Castanera R."/>
            <person name="Culley D."/>
            <person name="Daum C."/>
            <person name="Ezra D."/>
            <person name="Gonzalez J."/>
            <person name="Henrissat B."/>
            <person name="Kuo A."/>
            <person name="Liang C."/>
            <person name="Lipzen A."/>
            <person name="Lutzoni F."/>
            <person name="Magnuson J."/>
            <person name="Mondo S."/>
            <person name="Nolan M."/>
            <person name="Ohm R."/>
            <person name="Pangilinan J."/>
            <person name="Park H.-J."/>
            <person name="Ramirez L."/>
            <person name="Alfaro M."/>
            <person name="Sun H."/>
            <person name="Tritt A."/>
            <person name="Yoshinaga Y."/>
            <person name="Zwiers L.-H."/>
            <person name="Turgeon B."/>
            <person name="Goodwin S."/>
            <person name="Spatafora J."/>
            <person name="Crous P."/>
            <person name="Grigoriev I."/>
        </authorList>
    </citation>
    <scope>NUCLEOTIDE SEQUENCE</scope>
    <source>
        <strain evidence="2">ATCC 74209</strain>
    </source>
</reference>
<dbReference type="OrthoDB" id="3877279at2759"/>
<organism evidence="2 3">
    <name type="scientific">Delitschia confertaspora ATCC 74209</name>
    <dbReference type="NCBI Taxonomy" id="1513339"/>
    <lineage>
        <taxon>Eukaryota</taxon>
        <taxon>Fungi</taxon>
        <taxon>Dikarya</taxon>
        <taxon>Ascomycota</taxon>
        <taxon>Pezizomycotina</taxon>
        <taxon>Dothideomycetes</taxon>
        <taxon>Pleosporomycetidae</taxon>
        <taxon>Pleosporales</taxon>
        <taxon>Delitschiaceae</taxon>
        <taxon>Delitschia</taxon>
    </lineage>
</organism>
<evidence type="ECO:0000313" key="2">
    <source>
        <dbReference type="EMBL" id="KAF2201972.1"/>
    </source>
</evidence>
<feature type="region of interest" description="Disordered" evidence="1">
    <location>
        <begin position="202"/>
        <end position="227"/>
    </location>
</feature>
<evidence type="ECO:0008006" key="4">
    <source>
        <dbReference type="Google" id="ProtNLM"/>
    </source>
</evidence>